<organism evidence="1 2">
    <name type="scientific">Pseudomonas syringae pv. helianthi</name>
    <dbReference type="NCBI Taxonomy" id="251654"/>
    <lineage>
        <taxon>Bacteria</taxon>
        <taxon>Pseudomonadati</taxon>
        <taxon>Pseudomonadota</taxon>
        <taxon>Gammaproteobacteria</taxon>
        <taxon>Pseudomonadales</taxon>
        <taxon>Pseudomonadaceae</taxon>
        <taxon>Pseudomonas</taxon>
    </lineage>
</organism>
<evidence type="ECO:0000313" key="2">
    <source>
        <dbReference type="Proteomes" id="UP000050557"/>
    </source>
</evidence>
<reference evidence="1 2" key="1">
    <citation type="submission" date="2015-09" db="EMBL/GenBank/DDBJ databases">
        <title>Genome announcement of multiple Pseudomonas syringae strains.</title>
        <authorList>
            <person name="Thakur S."/>
            <person name="Wang P.W."/>
            <person name="Gong Y."/>
            <person name="Weir B.S."/>
            <person name="Guttman D.S."/>
        </authorList>
    </citation>
    <scope>NUCLEOTIDE SEQUENCE [LARGE SCALE GENOMIC DNA]</scope>
    <source>
        <strain evidence="1 2">ICMP4531</strain>
    </source>
</reference>
<dbReference type="EMBL" id="LJQM01000174">
    <property type="protein sequence ID" value="KPX43414.1"/>
    <property type="molecule type" value="Genomic_DNA"/>
</dbReference>
<accession>A0A0P9RJL2</accession>
<dbReference type="AlphaFoldDB" id="A0A0P9RJL2"/>
<proteinExistence type="predicted"/>
<dbReference type="PATRIC" id="fig|251654.3.peg.5450"/>
<gene>
    <name evidence="1" type="ORF">ALO68_04086</name>
</gene>
<comment type="caution">
    <text evidence="1">The sequence shown here is derived from an EMBL/GenBank/DDBJ whole genome shotgun (WGS) entry which is preliminary data.</text>
</comment>
<name>A0A0P9RJL2_9PSED</name>
<sequence>MATAIFNCSINGQDMADQDLPKYLPLVNKKDVKKQGGNFDSIPLCHNKNMMLMGLNKDLFYAS</sequence>
<evidence type="ECO:0000313" key="1">
    <source>
        <dbReference type="EMBL" id="KPX43414.1"/>
    </source>
</evidence>
<dbReference type="Proteomes" id="UP000050557">
    <property type="component" value="Unassembled WGS sequence"/>
</dbReference>
<protein>
    <submittedName>
        <fullName evidence="1">Uncharacterized protein</fullName>
    </submittedName>
</protein>
<dbReference type="RefSeq" id="WP_054987022.1">
    <property type="nucleotide sequence ID" value="NZ_CP092918.1"/>
</dbReference>